<sequence length="109" mass="12474">MLNPLLQSTFIFLSVFIKEIRVANTAQARKRARQNTKRRQNSASQRSMVRTYLKRVDAAIEAKDYDAATEAYNRAVPVIDRMADKGIIHKNKAARRKSRLNKTIKGLQA</sequence>
<gene>
    <name evidence="8" type="ORF">MGSAQ_002311</name>
</gene>
<dbReference type="NCBIfam" id="TIGR00029">
    <property type="entry name" value="S20"/>
    <property type="match status" value="1"/>
</dbReference>
<dbReference type="Pfam" id="PF01649">
    <property type="entry name" value="Ribosomal_S20p"/>
    <property type="match status" value="1"/>
</dbReference>
<dbReference type="GO" id="GO:0003735">
    <property type="term" value="F:structural constituent of ribosome"/>
    <property type="evidence" value="ECO:0007669"/>
    <property type="project" value="InterPro"/>
</dbReference>
<feature type="region of interest" description="Disordered" evidence="7">
    <location>
        <begin position="28"/>
        <end position="48"/>
    </location>
</feature>
<evidence type="ECO:0000256" key="2">
    <source>
        <dbReference type="ARBA" id="ARBA00007634"/>
    </source>
</evidence>
<dbReference type="AlphaFoldDB" id="A0A1B6NRS8"/>
<dbReference type="PANTHER" id="PTHR33398">
    <property type="entry name" value="30S RIBOSOMAL PROTEIN S20"/>
    <property type="match status" value="1"/>
</dbReference>
<keyword evidence="5 8" id="KW-0689">Ribosomal protein</keyword>
<comment type="caution">
    <text evidence="8">The sequence shown here is derived from an EMBL/GenBank/DDBJ whole genome shotgun (WGS) entry which is preliminary data.</text>
</comment>
<keyword evidence="3" id="KW-0699">rRNA-binding</keyword>
<evidence type="ECO:0000256" key="5">
    <source>
        <dbReference type="ARBA" id="ARBA00022980"/>
    </source>
</evidence>
<dbReference type="PANTHER" id="PTHR33398:SF1">
    <property type="entry name" value="SMALL RIBOSOMAL SUBUNIT PROTEIN BS20C"/>
    <property type="match status" value="1"/>
</dbReference>
<dbReference type="GO" id="GO:0006412">
    <property type="term" value="P:translation"/>
    <property type="evidence" value="ECO:0007669"/>
    <property type="project" value="InterPro"/>
</dbReference>
<comment type="similarity">
    <text evidence="2">Belongs to the bacterial ribosomal protein bS20 family.</text>
</comment>
<dbReference type="InterPro" id="IPR036510">
    <property type="entry name" value="Ribosomal_bS20_sf"/>
</dbReference>
<dbReference type="Gene3D" id="1.20.58.110">
    <property type="entry name" value="Ribosomal protein S20"/>
    <property type="match status" value="1"/>
</dbReference>
<dbReference type="FunFam" id="1.20.58.110:FF:000001">
    <property type="entry name" value="30S ribosomal protein S20"/>
    <property type="match status" value="1"/>
</dbReference>
<evidence type="ECO:0000256" key="6">
    <source>
        <dbReference type="ARBA" id="ARBA00023274"/>
    </source>
</evidence>
<feature type="compositionally biased region" description="Basic residues" evidence="7">
    <location>
        <begin position="28"/>
        <end position="40"/>
    </location>
</feature>
<dbReference type="GO" id="GO:0070181">
    <property type="term" value="F:small ribosomal subunit rRNA binding"/>
    <property type="evidence" value="ECO:0007669"/>
    <property type="project" value="TreeGrafter"/>
</dbReference>
<organism evidence="8">
    <name type="scientific">marine sediment metagenome</name>
    <dbReference type="NCBI Taxonomy" id="412755"/>
    <lineage>
        <taxon>unclassified sequences</taxon>
        <taxon>metagenomes</taxon>
        <taxon>ecological metagenomes</taxon>
    </lineage>
</organism>
<protein>
    <submittedName>
        <fullName evidence="8">30S ribosomal protein S20</fullName>
    </submittedName>
</protein>
<dbReference type="GO" id="GO:0005829">
    <property type="term" value="C:cytosol"/>
    <property type="evidence" value="ECO:0007669"/>
    <property type="project" value="TreeGrafter"/>
</dbReference>
<keyword evidence="6" id="KW-0687">Ribonucleoprotein</keyword>
<evidence type="ECO:0000256" key="3">
    <source>
        <dbReference type="ARBA" id="ARBA00022730"/>
    </source>
</evidence>
<dbReference type="EMBL" id="AYSL01001305">
    <property type="protein sequence ID" value="KTF06195.1"/>
    <property type="molecule type" value="Genomic_DNA"/>
</dbReference>
<reference evidence="8" key="1">
    <citation type="submission" date="2013-11" db="EMBL/GenBank/DDBJ databases">
        <title>Microbial diversity, functional groups and degradation webs in Northern and Southern Mediterranean and Red Sea marine crude oil polluted sites.</title>
        <authorList>
            <person name="Daffonchio D."/>
            <person name="Mapelli F."/>
            <person name="Ferrer M."/>
            <person name="Richter M."/>
            <person name="Cherif A."/>
            <person name="Malkawi H.I."/>
            <person name="Yakimov M.M."/>
            <person name="Abdel-Fattah Y.R."/>
            <person name="Blaghen M."/>
            <person name="Golyshin P.N."/>
            <person name="Kalogerakis N."/>
            <person name="Boon N."/>
            <person name="Magagnini M."/>
            <person name="Fava F."/>
        </authorList>
    </citation>
    <scope>NUCLEOTIDE SEQUENCE</scope>
</reference>
<evidence type="ECO:0000313" key="8">
    <source>
        <dbReference type="EMBL" id="KTF06195.1"/>
    </source>
</evidence>
<evidence type="ECO:0000256" key="7">
    <source>
        <dbReference type="SAM" id="MobiDB-lite"/>
    </source>
</evidence>
<accession>A0A1B6NRS8</accession>
<dbReference type="SUPFAM" id="SSF46992">
    <property type="entry name" value="Ribosomal protein S20"/>
    <property type="match status" value="1"/>
</dbReference>
<name>A0A1B6NRS8_9ZZZZ</name>
<dbReference type="InterPro" id="IPR002583">
    <property type="entry name" value="Ribosomal_bS20"/>
</dbReference>
<evidence type="ECO:0000256" key="1">
    <source>
        <dbReference type="ARBA" id="ARBA00003134"/>
    </source>
</evidence>
<dbReference type="GO" id="GO:0015935">
    <property type="term" value="C:small ribosomal subunit"/>
    <property type="evidence" value="ECO:0007669"/>
    <property type="project" value="TreeGrafter"/>
</dbReference>
<keyword evidence="4" id="KW-0694">RNA-binding</keyword>
<dbReference type="HAMAP" id="MF_00500">
    <property type="entry name" value="Ribosomal_bS20"/>
    <property type="match status" value="1"/>
</dbReference>
<proteinExistence type="inferred from homology"/>
<evidence type="ECO:0000256" key="4">
    <source>
        <dbReference type="ARBA" id="ARBA00022884"/>
    </source>
</evidence>
<comment type="function">
    <text evidence="1">Binds directly to 16S ribosomal RNA.</text>
</comment>